<gene>
    <name evidence="2" type="ORF">TUM17379_31400</name>
</gene>
<dbReference type="RefSeq" id="WP_123116755.1">
    <property type="nucleotide sequence ID" value="NZ_AP024613.1"/>
</dbReference>
<dbReference type="EMBL" id="AP024613">
    <property type="protein sequence ID" value="BCV46122.1"/>
    <property type="molecule type" value="Genomic_DNA"/>
</dbReference>
<evidence type="ECO:0008006" key="4">
    <source>
        <dbReference type="Google" id="ProtNLM"/>
    </source>
</evidence>
<feature type="signal peptide" evidence="1">
    <location>
        <begin position="1"/>
        <end position="22"/>
    </location>
</feature>
<name>A0AAD1KDT9_9GAMM</name>
<dbReference type="AlphaFoldDB" id="A0AAD1KDT9"/>
<sequence length="158" mass="18286">MILKRFAIVNVLLFLVSSCSLNATLANNSIVGMRYINECKSFIERRTSEAISENIDTAYVEIFKKGVVVAFTDGAVGTFGVRDKGYKQHWACGFLRNELVYVTAPMQEPIWDLKPEERFENYELDVKELLFYKEKGEFKYCCEQLFSPDNIKKHNPDF</sequence>
<dbReference type="Proteomes" id="UP000825078">
    <property type="component" value="Chromosome"/>
</dbReference>
<feature type="chain" id="PRO_5042216747" description="Lipoprotein" evidence="1">
    <location>
        <begin position="23"/>
        <end position="158"/>
    </location>
</feature>
<keyword evidence="1" id="KW-0732">Signal</keyword>
<protein>
    <recommendedName>
        <fullName evidence="4">Lipoprotein</fullName>
    </recommendedName>
</protein>
<evidence type="ECO:0000313" key="3">
    <source>
        <dbReference type="Proteomes" id="UP000825078"/>
    </source>
</evidence>
<reference evidence="2" key="1">
    <citation type="submission" date="2021-05" db="EMBL/GenBank/DDBJ databases">
        <title>Molecular characterization for Shewanella algae harboring chromosomal blaOXA-55-like strains isolated from clinical and environment sample.</title>
        <authorList>
            <person name="Ohama Y."/>
            <person name="Aoki K."/>
            <person name="Harada S."/>
            <person name="Moriya K."/>
            <person name="Ishii Y."/>
            <person name="Tateda K."/>
        </authorList>
    </citation>
    <scope>NUCLEOTIDE SEQUENCE</scope>
    <source>
        <strain evidence="2">TUM17379</strain>
    </source>
</reference>
<dbReference type="PROSITE" id="PS51257">
    <property type="entry name" value="PROKAR_LIPOPROTEIN"/>
    <property type="match status" value="1"/>
</dbReference>
<organism evidence="2 3">
    <name type="scientific">Shewanella algae</name>
    <dbReference type="NCBI Taxonomy" id="38313"/>
    <lineage>
        <taxon>Bacteria</taxon>
        <taxon>Pseudomonadati</taxon>
        <taxon>Pseudomonadota</taxon>
        <taxon>Gammaproteobacteria</taxon>
        <taxon>Alteromonadales</taxon>
        <taxon>Shewanellaceae</taxon>
        <taxon>Shewanella</taxon>
    </lineage>
</organism>
<evidence type="ECO:0000256" key="1">
    <source>
        <dbReference type="SAM" id="SignalP"/>
    </source>
</evidence>
<evidence type="ECO:0000313" key="2">
    <source>
        <dbReference type="EMBL" id="BCV46122.1"/>
    </source>
</evidence>
<accession>A0AAD1KDT9</accession>
<proteinExistence type="predicted"/>